<dbReference type="SUPFAM" id="SSF56112">
    <property type="entry name" value="Protein kinase-like (PK-like)"/>
    <property type="match status" value="1"/>
</dbReference>
<dbReference type="Pfam" id="PF01636">
    <property type="entry name" value="APH"/>
    <property type="match status" value="1"/>
</dbReference>
<dbReference type="OrthoDB" id="10003767at2759"/>
<dbReference type="Proteomes" id="UP000191285">
    <property type="component" value="Unassembled WGS sequence"/>
</dbReference>
<dbReference type="Gene3D" id="3.30.200.20">
    <property type="entry name" value="Phosphorylase Kinase, domain 1"/>
    <property type="match status" value="1"/>
</dbReference>
<dbReference type="EMBL" id="MLKD01000005">
    <property type="protein sequence ID" value="OQE26598.1"/>
    <property type="molecule type" value="Genomic_DNA"/>
</dbReference>
<gene>
    <name evidence="2" type="ORF">PENSTE_c005G04852</name>
</gene>
<dbReference type="GO" id="GO:0005739">
    <property type="term" value="C:mitochondrion"/>
    <property type="evidence" value="ECO:0007669"/>
    <property type="project" value="TreeGrafter"/>
</dbReference>
<evidence type="ECO:0000259" key="1">
    <source>
        <dbReference type="Pfam" id="PF01636"/>
    </source>
</evidence>
<organism evidence="2 3">
    <name type="scientific">Penicillium steckii</name>
    <dbReference type="NCBI Taxonomy" id="303698"/>
    <lineage>
        <taxon>Eukaryota</taxon>
        <taxon>Fungi</taxon>
        <taxon>Dikarya</taxon>
        <taxon>Ascomycota</taxon>
        <taxon>Pezizomycotina</taxon>
        <taxon>Eurotiomycetes</taxon>
        <taxon>Eurotiomycetidae</taxon>
        <taxon>Eurotiales</taxon>
        <taxon>Aspergillaceae</taxon>
        <taxon>Penicillium</taxon>
    </lineage>
</organism>
<sequence length="182" mass="20754">MSESQHFFDYNDTLRHHERRRDFNVSGLKRLAALAVERSELDIIRFEKLAEGGFNRTFIITMRDGLRLVARIPYLVTEPKSLLVASEVATMDFLRSHGISVPKVLGYSATADNAAGTEYIFMDLVQGKNLGDVWFDMDERERKTVITNLVRLETRLISLRFPATVIFEISLTLNSLDLISGK</sequence>
<keyword evidence="3" id="KW-1185">Reference proteome</keyword>
<name>A0A1V6TJT1_9EURO</name>
<dbReference type="PANTHER" id="PTHR36091:SF2">
    <property type="entry name" value="AMINOGLYCOSIDE PHOSPHOTRANSFERASE DOMAIN-CONTAINING PROTEIN"/>
    <property type="match status" value="1"/>
</dbReference>
<proteinExistence type="predicted"/>
<feature type="domain" description="Aminoglycoside phosphotransferase" evidence="1">
    <location>
        <begin position="47"/>
        <end position="167"/>
    </location>
</feature>
<dbReference type="STRING" id="303698.A0A1V6TJT1"/>
<comment type="caution">
    <text evidence="2">The sequence shown here is derived from an EMBL/GenBank/DDBJ whole genome shotgun (WGS) entry which is preliminary data.</text>
</comment>
<dbReference type="PANTHER" id="PTHR36091">
    <property type="entry name" value="ALTERED INHERITANCE OF MITOCHONDRIA PROTEIN 9, MITOCHONDRIAL"/>
    <property type="match status" value="1"/>
</dbReference>
<reference evidence="3" key="1">
    <citation type="journal article" date="2017" name="Nat. Microbiol.">
        <title>Global analysis of biosynthetic gene clusters reveals vast potential of secondary metabolite production in Penicillium species.</title>
        <authorList>
            <person name="Nielsen J.C."/>
            <person name="Grijseels S."/>
            <person name="Prigent S."/>
            <person name="Ji B."/>
            <person name="Dainat J."/>
            <person name="Nielsen K.F."/>
            <person name="Frisvad J.C."/>
            <person name="Workman M."/>
            <person name="Nielsen J."/>
        </authorList>
    </citation>
    <scope>NUCLEOTIDE SEQUENCE [LARGE SCALE GENOMIC DNA]</scope>
    <source>
        <strain evidence="3">IBT 24891</strain>
    </source>
</reference>
<dbReference type="InterPro" id="IPR002575">
    <property type="entry name" value="Aminoglycoside_PTrfase"/>
</dbReference>
<protein>
    <recommendedName>
        <fullName evidence="1">Aminoglycoside phosphotransferase domain-containing protein</fullName>
    </recommendedName>
</protein>
<evidence type="ECO:0000313" key="2">
    <source>
        <dbReference type="EMBL" id="OQE26598.1"/>
    </source>
</evidence>
<dbReference type="AlphaFoldDB" id="A0A1V6TJT1"/>
<evidence type="ECO:0000313" key="3">
    <source>
        <dbReference type="Proteomes" id="UP000191285"/>
    </source>
</evidence>
<dbReference type="InterPro" id="IPR011009">
    <property type="entry name" value="Kinase-like_dom_sf"/>
</dbReference>
<accession>A0A1V6TJT1</accession>
<dbReference type="InterPro" id="IPR051035">
    <property type="entry name" value="Mito_inheritance_9"/>
</dbReference>